<dbReference type="PANTHER" id="PTHR39179:SF1">
    <property type="entry name" value="SPORE COAT PROTEIN I"/>
    <property type="match status" value="1"/>
</dbReference>
<dbReference type="Gene3D" id="3.30.200.20">
    <property type="entry name" value="Phosphorylase Kinase, domain 1"/>
    <property type="match status" value="1"/>
</dbReference>
<comment type="caution">
    <text evidence="2">The sequence shown here is derived from an EMBL/GenBank/DDBJ whole genome shotgun (WGS) entry which is preliminary data.</text>
</comment>
<accession>A0A4R2KK68</accession>
<dbReference type="Proteomes" id="UP000294919">
    <property type="component" value="Unassembled WGS sequence"/>
</dbReference>
<dbReference type="PANTHER" id="PTHR39179">
    <property type="entry name" value="SPORE COAT PROTEIN I"/>
    <property type="match status" value="1"/>
</dbReference>
<evidence type="ECO:0000313" key="3">
    <source>
        <dbReference type="Proteomes" id="UP000294919"/>
    </source>
</evidence>
<dbReference type="EMBL" id="SLWV01000023">
    <property type="protein sequence ID" value="TCO71029.1"/>
    <property type="molecule type" value="Genomic_DNA"/>
</dbReference>
<dbReference type="OrthoDB" id="9771902at2"/>
<dbReference type="InterPro" id="IPR011009">
    <property type="entry name" value="Kinase-like_dom_sf"/>
</dbReference>
<dbReference type="NCBIfam" id="TIGR02906">
    <property type="entry name" value="spore_CotS"/>
    <property type="match status" value="1"/>
</dbReference>
<reference evidence="2 3" key="1">
    <citation type="submission" date="2019-03" db="EMBL/GenBank/DDBJ databases">
        <title>Genomic Encyclopedia of Type Strains, Phase IV (KMG-IV): sequencing the most valuable type-strain genomes for metagenomic binning, comparative biology and taxonomic classification.</title>
        <authorList>
            <person name="Goeker M."/>
        </authorList>
    </citation>
    <scope>NUCLEOTIDE SEQUENCE [LARGE SCALE GENOMIC DNA]</scope>
    <source>
        <strain evidence="2 3">DSM 102940</strain>
    </source>
</reference>
<name>A0A4R2KK68_9FIRM</name>
<evidence type="ECO:0000259" key="1">
    <source>
        <dbReference type="Pfam" id="PF01636"/>
    </source>
</evidence>
<gene>
    <name evidence="2" type="ORF">EV214_12317</name>
</gene>
<sequence>MVETSIMNDLKTVLKEYDLEVYSIRTESYKGKKGVWWVHTPDGYKILKKQAYADTTLKFIISAMEHLMNNGMHMPKIIKNKTGDKYALLDKTAYIVSEAIDGRTLDYSTDENIKRIVAELGNFHKASVGFKPPQSCKVRTHLGKWPEKYKKEVDKLKGYYDIERNNKNHSAFGEEILREFPYFYKRMIDAMKGFDGEDYHQWVKEVEELGGLCHQDFTAGNLLFTDKDEIYVLDPDSITIDIPLRDIRKILNKIMKRKKKWDLALVKDILKWYQIKNPLKKEQWRVLNPTLTYPHLFAGIMGKYYEKREKTWTEKKYLSRLKEMIQMDKSQEIIIENFDEILPL</sequence>
<dbReference type="InterPro" id="IPR002575">
    <property type="entry name" value="Aminoglycoside_PTrfase"/>
</dbReference>
<dbReference type="InterPro" id="IPR014255">
    <property type="entry name" value="Spore_coat_CotS"/>
</dbReference>
<protein>
    <submittedName>
        <fullName evidence="2">Spore coat-associated protein S</fullName>
    </submittedName>
</protein>
<dbReference type="Gene3D" id="3.90.1200.10">
    <property type="match status" value="1"/>
</dbReference>
<dbReference type="SUPFAM" id="SSF56112">
    <property type="entry name" value="Protein kinase-like (PK-like)"/>
    <property type="match status" value="1"/>
</dbReference>
<dbReference type="InterPro" id="IPR047175">
    <property type="entry name" value="CotS-like"/>
</dbReference>
<evidence type="ECO:0000313" key="2">
    <source>
        <dbReference type="EMBL" id="TCO71029.1"/>
    </source>
</evidence>
<organism evidence="2 3">
    <name type="scientific">Marinisporobacter balticus</name>
    <dbReference type="NCBI Taxonomy" id="2018667"/>
    <lineage>
        <taxon>Bacteria</taxon>
        <taxon>Bacillati</taxon>
        <taxon>Bacillota</taxon>
        <taxon>Clostridia</taxon>
        <taxon>Peptostreptococcales</taxon>
        <taxon>Thermotaleaceae</taxon>
        <taxon>Marinisporobacter</taxon>
    </lineage>
</organism>
<proteinExistence type="predicted"/>
<dbReference type="AlphaFoldDB" id="A0A4R2KK68"/>
<dbReference type="GO" id="GO:0042601">
    <property type="term" value="C:endospore-forming forespore"/>
    <property type="evidence" value="ECO:0007669"/>
    <property type="project" value="TreeGrafter"/>
</dbReference>
<dbReference type="Pfam" id="PF01636">
    <property type="entry name" value="APH"/>
    <property type="match status" value="1"/>
</dbReference>
<feature type="domain" description="Aminoglycoside phosphotransferase" evidence="1">
    <location>
        <begin position="35"/>
        <end position="255"/>
    </location>
</feature>
<keyword evidence="3" id="KW-1185">Reference proteome</keyword>